<keyword evidence="6 9" id="KW-0067">ATP-binding</keyword>
<evidence type="ECO:0000256" key="5">
    <source>
        <dbReference type="ARBA" id="ARBA00022756"/>
    </source>
</evidence>
<gene>
    <name evidence="9 10" type="primary">bioD</name>
    <name evidence="10" type="ORF">HUW51_23950</name>
</gene>
<feature type="active site" evidence="9">
    <location>
        <position position="32"/>
    </location>
</feature>
<comment type="subcellular location">
    <subcellularLocation>
        <location evidence="9">Cytoplasm</location>
    </subcellularLocation>
</comment>
<dbReference type="GO" id="GO:0000287">
    <property type="term" value="F:magnesium ion binding"/>
    <property type="evidence" value="ECO:0007669"/>
    <property type="project" value="UniProtKB-UniRule"/>
</dbReference>
<dbReference type="Proteomes" id="UP000515237">
    <property type="component" value="Chromosome"/>
</dbReference>
<proteinExistence type="inferred from homology"/>
<dbReference type="InterPro" id="IPR004472">
    <property type="entry name" value="DTB_synth_BioD"/>
</dbReference>
<dbReference type="HAMAP" id="MF_00336">
    <property type="entry name" value="BioD"/>
    <property type="match status" value="1"/>
</dbReference>
<comment type="caution">
    <text evidence="9">Lacks conserved residue(s) required for the propagation of feature annotation.</text>
</comment>
<evidence type="ECO:0000256" key="4">
    <source>
        <dbReference type="ARBA" id="ARBA00022741"/>
    </source>
</evidence>
<dbReference type="CDD" id="cd03109">
    <property type="entry name" value="DTBS"/>
    <property type="match status" value="1"/>
</dbReference>
<organism evidence="10 11">
    <name type="scientific">Adhaeribacter swui</name>
    <dbReference type="NCBI Taxonomy" id="2086471"/>
    <lineage>
        <taxon>Bacteria</taxon>
        <taxon>Pseudomonadati</taxon>
        <taxon>Bacteroidota</taxon>
        <taxon>Cytophagia</taxon>
        <taxon>Cytophagales</taxon>
        <taxon>Hymenobacteraceae</taxon>
        <taxon>Adhaeribacter</taxon>
    </lineage>
</organism>
<dbReference type="EMBL" id="CP055156">
    <property type="protein sequence ID" value="QNF35611.1"/>
    <property type="molecule type" value="Genomic_DNA"/>
</dbReference>
<evidence type="ECO:0000256" key="2">
    <source>
        <dbReference type="ARBA" id="ARBA00022598"/>
    </source>
</evidence>
<feature type="binding site" evidence="9">
    <location>
        <begin position="184"/>
        <end position="186"/>
    </location>
    <ligand>
        <name>ATP</name>
        <dbReference type="ChEBI" id="CHEBI:30616"/>
    </ligand>
</feature>
<dbReference type="NCBIfam" id="TIGR00347">
    <property type="entry name" value="bioD"/>
    <property type="match status" value="1"/>
</dbReference>
<feature type="binding site" evidence="9">
    <location>
        <position position="43"/>
    </location>
    <ligand>
        <name>ATP</name>
        <dbReference type="ChEBI" id="CHEBI:30616"/>
    </ligand>
</feature>
<comment type="subunit">
    <text evidence="9">Homodimer.</text>
</comment>
<dbReference type="KEGG" id="aswu:HUW51_23950"/>
<sequence>MKKIFVTGIGTDIGKTLVAAILTEALHADYWKPVQAGNLEFTDTDRVKELVSNPQSVFHPEAYRLQLPASPHLAAAQENIIIDSEQFVLPQTQNHLVIEGAGGLLVPLASDFLIIDLIAQLQAEVILVSQNYLGSINHTLLTILALQQRQIPIKGIIFNGTPTPSSEDFITQYTGVAKLGALLPETEINPTVVQRYAAQWHPYL</sequence>
<comment type="catalytic activity">
    <reaction evidence="8">
        <text>(7R,8S)-8-amino-7-(carboxyamino)nonanoate + ATP = (4R,5S)-dethiobiotin + ADP + phosphate + H(+)</text>
        <dbReference type="Rhea" id="RHEA:63684"/>
        <dbReference type="ChEBI" id="CHEBI:15378"/>
        <dbReference type="ChEBI" id="CHEBI:30616"/>
        <dbReference type="ChEBI" id="CHEBI:43474"/>
        <dbReference type="ChEBI" id="CHEBI:149470"/>
        <dbReference type="ChEBI" id="CHEBI:149473"/>
        <dbReference type="ChEBI" id="CHEBI:456216"/>
    </reaction>
</comment>
<comment type="catalytic activity">
    <reaction evidence="9">
        <text>(7R,8S)-7,8-diammoniononanoate + CO2 + ATP = (4R,5S)-dethiobiotin + ADP + phosphate + 3 H(+)</text>
        <dbReference type="Rhea" id="RHEA:15805"/>
        <dbReference type="ChEBI" id="CHEBI:15378"/>
        <dbReference type="ChEBI" id="CHEBI:16526"/>
        <dbReference type="ChEBI" id="CHEBI:30616"/>
        <dbReference type="ChEBI" id="CHEBI:43474"/>
        <dbReference type="ChEBI" id="CHEBI:149469"/>
        <dbReference type="ChEBI" id="CHEBI:149473"/>
        <dbReference type="ChEBI" id="CHEBI:456216"/>
        <dbReference type="EC" id="6.3.3.3"/>
    </reaction>
</comment>
<dbReference type="AlphaFoldDB" id="A0A7G7GEM7"/>
<feature type="binding site" evidence="9">
    <location>
        <begin position="99"/>
        <end position="102"/>
    </location>
    <ligand>
        <name>ATP</name>
        <dbReference type="ChEBI" id="CHEBI:30616"/>
    </ligand>
</feature>
<evidence type="ECO:0000256" key="9">
    <source>
        <dbReference type="HAMAP-Rule" id="MF_00336"/>
    </source>
</evidence>
<comment type="cofactor">
    <cofactor evidence="9">
        <name>Mg(2+)</name>
        <dbReference type="ChEBI" id="CHEBI:18420"/>
    </cofactor>
</comment>
<comment type="similarity">
    <text evidence="9">Belongs to the dethiobiotin synthetase family.</text>
</comment>
<evidence type="ECO:0000256" key="8">
    <source>
        <dbReference type="ARBA" id="ARBA00047386"/>
    </source>
</evidence>
<evidence type="ECO:0000313" key="10">
    <source>
        <dbReference type="EMBL" id="QNF35611.1"/>
    </source>
</evidence>
<keyword evidence="4 9" id="KW-0547">Nucleotide-binding</keyword>
<keyword evidence="7 9" id="KW-0460">Magnesium</keyword>
<keyword evidence="3 9" id="KW-0479">Metal-binding</keyword>
<dbReference type="UniPathway" id="UPA00078">
    <property type="reaction ID" value="UER00161"/>
</dbReference>
<dbReference type="GO" id="GO:0004141">
    <property type="term" value="F:dethiobiotin synthase activity"/>
    <property type="evidence" value="ECO:0007669"/>
    <property type="project" value="UniProtKB-UniRule"/>
</dbReference>
<keyword evidence="2 9" id="KW-0436">Ligase</keyword>
<dbReference type="PIRSF" id="PIRSF006755">
    <property type="entry name" value="DTB_synth"/>
    <property type="match status" value="1"/>
</dbReference>
<evidence type="ECO:0000256" key="6">
    <source>
        <dbReference type="ARBA" id="ARBA00022840"/>
    </source>
</evidence>
<evidence type="ECO:0000313" key="11">
    <source>
        <dbReference type="Proteomes" id="UP000515237"/>
    </source>
</evidence>
<dbReference type="EC" id="6.3.3.3" evidence="9"/>
<dbReference type="GO" id="GO:0005524">
    <property type="term" value="F:ATP binding"/>
    <property type="evidence" value="ECO:0007669"/>
    <property type="project" value="UniProtKB-UniRule"/>
</dbReference>
<name>A0A7G7GEM7_9BACT</name>
<dbReference type="RefSeq" id="WP_185272100.1">
    <property type="nucleotide sequence ID" value="NZ_CP055156.1"/>
</dbReference>
<feature type="binding site" evidence="9">
    <location>
        <position position="43"/>
    </location>
    <ligand>
        <name>Mg(2+)</name>
        <dbReference type="ChEBI" id="CHEBI:18420"/>
    </ligand>
</feature>
<comment type="function">
    <text evidence="9">Catalyzes a mechanistically unusual reaction, the ATP-dependent insertion of CO2 between the N7 and N8 nitrogen atoms of 7,8-diaminopelargonic acid (DAPA, also called 7,8-diammoniononanoate) to form a ureido ring.</text>
</comment>
<keyword evidence="5 9" id="KW-0093">Biotin biosynthesis</keyword>
<feature type="binding site" evidence="9">
    <location>
        <position position="16"/>
    </location>
    <ligand>
        <name>Mg(2+)</name>
        <dbReference type="ChEBI" id="CHEBI:18420"/>
    </ligand>
</feature>
<dbReference type="PANTHER" id="PTHR43210:SF2">
    <property type="entry name" value="ATP-DEPENDENT DETHIOBIOTIN SYNTHETASE BIOD 2"/>
    <property type="match status" value="1"/>
</dbReference>
<evidence type="ECO:0000256" key="3">
    <source>
        <dbReference type="ARBA" id="ARBA00022723"/>
    </source>
</evidence>
<dbReference type="SUPFAM" id="SSF52540">
    <property type="entry name" value="P-loop containing nucleoside triphosphate hydrolases"/>
    <property type="match status" value="1"/>
</dbReference>
<feature type="binding site" evidence="9">
    <location>
        <position position="99"/>
    </location>
    <ligand>
        <name>Mg(2+)</name>
        <dbReference type="ChEBI" id="CHEBI:18420"/>
    </ligand>
</feature>
<evidence type="ECO:0000256" key="7">
    <source>
        <dbReference type="ARBA" id="ARBA00022842"/>
    </source>
</evidence>
<dbReference type="GO" id="GO:0009102">
    <property type="term" value="P:biotin biosynthetic process"/>
    <property type="evidence" value="ECO:0007669"/>
    <property type="project" value="UniProtKB-UniRule"/>
</dbReference>
<comment type="pathway">
    <text evidence="9">Cofactor biosynthesis; biotin biosynthesis; biotin from 7,8-diaminononanoate: step 1/2.</text>
</comment>
<dbReference type="Pfam" id="PF13500">
    <property type="entry name" value="AAA_26"/>
    <property type="match status" value="1"/>
</dbReference>
<dbReference type="InterPro" id="IPR027417">
    <property type="entry name" value="P-loop_NTPase"/>
</dbReference>
<feature type="binding site" evidence="9">
    <location>
        <begin position="12"/>
        <end position="17"/>
    </location>
    <ligand>
        <name>ATP</name>
        <dbReference type="ChEBI" id="CHEBI:30616"/>
    </ligand>
</feature>
<evidence type="ECO:0000256" key="1">
    <source>
        <dbReference type="ARBA" id="ARBA00022490"/>
    </source>
</evidence>
<dbReference type="PANTHER" id="PTHR43210">
    <property type="entry name" value="DETHIOBIOTIN SYNTHETASE"/>
    <property type="match status" value="1"/>
</dbReference>
<dbReference type="GO" id="GO:0005829">
    <property type="term" value="C:cytosol"/>
    <property type="evidence" value="ECO:0007669"/>
    <property type="project" value="TreeGrafter"/>
</dbReference>
<reference evidence="10 11" key="1">
    <citation type="journal article" date="2018" name="Int. J. Syst. Evol. Microbiol.">
        <title>Adhaeribacter swui sp. nov., isolated from wet mud.</title>
        <authorList>
            <person name="Kim D.U."/>
            <person name="Kim K.W."/>
            <person name="Kang M.S."/>
            <person name="Kim J.Y."/>
            <person name="Jang J.H."/>
            <person name="Kim M.K."/>
        </authorList>
    </citation>
    <scope>NUCLEOTIDE SEQUENCE [LARGE SCALE GENOMIC DNA]</scope>
    <source>
        <strain evidence="10 11">KCTC 52873</strain>
    </source>
</reference>
<dbReference type="Gene3D" id="3.40.50.300">
    <property type="entry name" value="P-loop containing nucleotide triphosphate hydrolases"/>
    <property type="match status" value="1"/>
</dbReference>
<keyword evidence="11" id="KW-1185">Reference proteome</keyword>
<keyword evidence="1 9" id="KW-0963">Cytoplasm</keyword>
<accession>A0A7G7GEM7</accession>
<protein>
    <recommendedName>
        <fullName evidence="9">ATP-dependent dethiobiotin synthetase BioD</fullName>
        <ecNumber evidence="9">6.3.3.3</ecNumber>
    </recommendedName>
    <alternativeName>
        <fullName evidence="9">DTB synthetase</fullName>
        <shortName evidence="9">DTBS</shortName>
    </alternativeName>
    <alternativeName>
        <fullName evidence="9">Dethiobiotin synthase</fullName>
    </alternativeName>
</protein>